<protein>
    <submittedName>
        <fullName evidence="2">Uncharacterized protein</fullName>
    </submittedName>
</protein>
<reference evidence="2 3" key="1">
    <citation type="submission" date="2015-07" db="EMBL/GenBank/DDBJ databases">
        <title>Emmonsia species relationships and genome sequence.</title>
        <authorList>
            <person name="Cuomo C.A."/>
            <person name="Schwartz I.S."/>
            <person name="Kenyon C."/>
            <person name="de Hoog G.S."/>
            <person name="Govender N.P."/>
            <person name="Botha A."/>
            <person name="Moreno L."/>
            <person name="de Vries M."/>
            <person name="Munoz J.F."/>
            <person name="Stielow J.B."/>
        </authorList>
    </citation>
    <scope>NUCLEOTIDE SEQUENCE [LARGE SCALE GENOMIC DNA]</scope>
    <source>
        <strain evidence="2 3">CBS 136260</strain>
    </source>
</reference>
<name>A0A1B7NYK5_9EURO</name>
<evidence type="ECO:0000256" key="1">
    <source>
        <dbReference type="SAM" id="MobiDB-lite"/>
    </source>
</evidence>
<keyword evidence="3" id="KW-1185">Reference proteome</keyword>
<feature type="compositionally biased region" description="Low complexity" evidence="1">
    <location>
        <begin position="132"/>
        <end position="147"/>
    </location>
</feature>
<evidence type="ECO:0000313" key="2">
    <source>
        <dbReference type="EMBL" id="OAX81854.1"/>
    </source>
</evidence>
<dbReference type="EMBL" id="LGUA01000396">
    <property type="protein sequence ID" value="OAX81854.1"/>
    <property type="molecule type" value="Genomic_DNA"/>
</dbReference>
<dbReference type="Proteomes" id="UP000091918">
    <property type="component" value="Unassembled WGS sequence"/>
</dbReference>
<sequence length="172" mass="18150">MGYSSNRYGNVDRKEIRDESRANSLTVSRMNDLGQGNFHPPSRRTSQSPGTPFHPIGRGMRRPSTSHDPYHGQPAMSPGARPSPPRMMRVPVPKYPPGQSNALAPSQQVEQHVGVSNSYPAKGSPNVRSLTGSASASAGSGDSGASANIDSENSAHSSQSSLAPPRQSSMAN</sequence>
<comment type="caution">
    <text evidence="2">The sequence shown here is derived from an EMBL/GenBank/DDBJ whole genome shotgun (WGS) entry which is preliminary data.</text>
</comment>
<accession>A0A1B7NYK5</accession>
<dbReference type="OrthoDB" id="5302359at2759"/>
<proteinExistence type="predicted"/>
<feature type="compositionally biased region" description="Basic and acidic residues" evidence="1">
    <location>
        <begin position="10"/>
        <end position="21"/>
    </location>
</feature>
<dbReference type="STRING" id="1658172.A0A1B7NYK5"/>
<feature type="compositionally biased region" description="Polar residues" evidence="1">
    <location>
        <begin position="98"/>
        <end position="119"/>
    </location>
</feature>
<feature type="compositionally biased region" description="Polar residues" evidence="1">
    <location>
        <begin position="148"/>
        <end position="172"/>
    </location>
</feature>
<dbReference type="AlphaFoldDB" id="A0A1B7NYK5"/>
<gene>
    <name evidence="2" type="ORF">ACJ72_03806</name>
</gene>
<organism evidence="2 3">
    <name type="scientific">Emergomyces africanus</name>
    <dbReference type="NCBI Taxonomy" id="1955775"/>
    <lineage>
        <taxon>Eukaryota</taxon>
        <taxon>Fungi</taxon>
        <taxon>Dikarya</taxon>
        <taxon>Ascomycota</taxon>
        <taxon>Pezizomycotina</taxon>
        <taxon>Eurotiomycetes</taxon>
        <taxon>Eurotiomycetidae</taxon>
        <taxon>Onygenales</taxon>
        <taxon>Ajellomycetaceae</taxon>
        <taxon>Emergomyces</taxon>
    </lineage>
</organism>
<evidence type="ECO:0000313" key="3">
    <source>
        <dbReference type="Proteomes" id="UP000091918"/>
    </source>
</evidence>
<feature type="region of interest" description="Disordered" evidence="1">
    <location>
        <begin position="1"/>
        <end position="172"/>
    </location>
</feature>